<evidence type="ECO:0000313" key="2">
    <source>
        <dbReference type="Proteomes" id="UP000284243"/>
    </source>
</evidence>
<dbReference type="InterPro" id="IPR003374">
    <property type="entry name" value="ApbE-like_sf"/>
</dbReference>
<evidence type="ECO:0000313" key="1">
    <source>
        <dbReference type="EMBL" id="RGU55418.1"/>
    </source>
</evidence>
<sequence>MEYIDRTYRKHFRQDRWSYFTIAYKETDLCIGVDRGSWQPEIPVCAERFVRELRTDMDRWIGLHPDYAQALTPFQASEDAPGIFKEMSRAAQTSGIGPMSAVAGAVALKVGENLKKRFGIKEVIVENGGDIYADLCQDMDISVFAGSSPLSEKVGLHIEAAYAPLGICTSSGTVGPSLSFGKADAVMIVCSDVILADTYATAFANTIQTAEDVQTCIEKIREQEDILAAIAIKDDKLGICGNFELKLF</sequence>
<dbReference type="SUPFAM" id="SSF143631">
    <property type="entry name" value="ApbE-like"/>
    <property type="match status" value="1"/>
</dbReference>
<dbReference type="RefSeq" id="WP_046404558.1">
    <property type="nucleotide sequence ID" value="NZ_BAABYK010000001.1"/>
</dbReference>
<reference evidence="1 2" key="1">
    <citation type="submission" date="2018-08" db="EMBL/GenBank/DDBJ databases">
        <title>A genome reference for cultivated species of the human gut microbiota.</title>
        <authorList>
            <person name="Zou Y."/>
            <person name="Xue W."/>
            <person name="Luo G."/>
        </authorList>
    </citation>
    <scope>NUCLEOTIDE SEQUENCE [LARGE SCALE GENOMIC DNA]</scope>
    <source>
        <strain evidence="1 2">AF16-14</strain>
    </source>
</reference>
<dbReference type="Proteomes" id="UP000284243">
    <property type="component" value="Unassembled WGS sequence"/>
</dbReference>
<gene>
    <name evidence="1" type="ORF">DWW57_12530</name>
</gene>
<name>A0A412TNL9_9BACT</name>
<dbReference type="EMBL" id="QRYC01000018">
    <property type="protein sequence ID" value="RGU55418.1"/>
    <property type="molecule type" value="Genomic_DNA"/>
</dbReference>
<organism evidence="1 2">
    <name type="scientific">Odoribacter splanchnicus</name>
    <dbReference type="NCBI Taxonomy" id="28118"/>
    <lineage>
        <taxon>Bacteria</taxon>
        <taxon>Pseudomonadati</taxon>
        <taxon>Bacteroidota</taxon>
        <taxon>Bacteroidia</taxon>
        <taxon>Bacteroidales</taxon>
        <taxon>Odoribacteraceae</taxon>
        <taxon>Odoribacter</taxon>
    </lineage>
</organism>
<protein>
    <submittedName>
        <fullName evidence="1">UPF0280 family protein</fullName>
    </submittedName>
</protein>
<comment type="caution">
    <text evidence="1">The sequence shown here is derived from an EMBL/GenBank/DDBJ whole genome shotgun (WGS) entry which is preliminary data.</text>
</comment>
<dbReference type="Gene3D" id="3.10.520.10">
    <property type="entry name" value="ApbE-like domains"/>
    <property type="match status" value="1"/>
</dbReference>
<accession>A0A412TNL9</accession>
<dbReference type="AlphaFoldDB" id="A0A412TNL9"/>
<proteinExistence type="predicted"/>